<name>A0A382QH79_9ZZZZ</name>
<organism evidence="1">
    <name type="scientific">marine metagenome</name>
    <dbReference type="NCBI Taxonomy" id="408172"/>
    <lineage>
        <taxon>unclassified sequences</taxon>
        <taxon>metagenomes</taxon>
        <taxon>ecological metagenomes</taxon>
    </lineage>
</organism>
<gene>
    <name evidence="1" type="ORF">METZ01_LOCUS337660</name>
</gene>
<feature type="non-terminal residue" evidence="1">
    <location>
        <position position="1"/>
    </location>
</feature>
<dbReference type="EMBL" id="UINC01114477">
    <property type="protein sequence ID" value="SVC84806.1"/>
    <property type="molecule type" value="Genomic_DNA"/>
</dbReference>
<reference evidence="1" key="1">
    <citation type="submission" date="2018-05" db="EMBL/GenBank/DDBJ databases">
        <authorList>
            <person name="Lanie J.A."/>
            <person name="Ng W.-L."/>
            <person name="Kazmierczak K.M."/>
            <person name="Andrzejewski T.M."/>
            <person name="Davidsen T.M."/>
            <person name="Wayne K.J."/>
            <person name="Tettelin H."/>
            <person name="Glass J.I."/>
            <person name="Rusch D."/>
            <person name="Podicherti R."/>
            <person name="Tsui H.-C.T."/>
            <person name="Winkler M.E."/>
        </authorList>
    </citation>
    <scope>NUCLEOTIDE SEQUENCE</scope>
</reference>
<dbReference type="AlphaFoldDB" id="A0A382QH79"/>
<protein>
    <submittedName>
        <fullName evidence="1">Uncharacterized protein</fullName>
    </submittedName>
</protein>
<sequence>SALTPDRQVGRVVRNPLNTHTWRLQGRRLRLNGRAIQVHHIRDAGGTANDDQR</sequence>
<proteinExistence type="predicted"/>
<evidence type="ECO:0000313" key="1">
    <source>
        <dbReference type="EMBL" id="SVC84806.1"/>
    </source>
</evidence>
<accession>A0A382QH79</accession>